<evidence type="ECO:0000256" key="2">
    <source>
        <dbReference type="PROSITE-ProRule" id="PRU00409"/>
    </source>
</evidence>
<dbReference type="Pfam" id="PF07478">
    <property type="entry name" value="Dala_Dala_lig_C"/>
    <property type="match status" value="1"/>
</dbReference>
<dbReference type="EMBL" id="AZBU02000006">
    <property type="protein sequence ID" value="TKR73296.1"/>
    <property type="molecule type" value="Genomic_DNA"/>
</dbReference>
<dbReference type="InterPro" id="IPR013815">
    <property type="entry name" value="ATP_grasp_subdomain_1"/>
</dbReference>
<dbReference type="Gene3D" id="3.30.1490.20">
    <property type="entry name" value="ATP-grasp fold, A domain"/>
    <property type="match status" value="1"/>
</dbReference>
<sequence length="479" mass="54061">MSVLSDLCPVASTGSFRPEDPALPYALLGPNDRKVLAELGESKKVVGIVVRAKNVFFEDVRGLAEGKPENAALVAVVPRTCLRIEENEKVFDWIIYYDNSGCVYRELKTTNHVSYPELHKLGQELVELIPKEKIQLIHTEERTITELCRIRERHGLQAYPKDVDGMCRKELLAKIAQNSEIPVAKTVFLEFTQIHDTTQLLNKVKLEIGAFPMFAKPNRMSGSAGIAKITTIEQLEKWIVERSTDEVPVDYVIQEFVEGKHFGVTVLLLPDGTSEVLFVYHLLGSTAQETILKGKPLVVAGLNPAAAFNGKFPNLDKFSQKVVNAFQPVFPQILFIQGFQLTPGADQYVLNELNYRPNGDRSMTVSYHSCGISLYTALILAHLDPHYQPKTYPGWKPQTATLIAYPFRRGVLRSHNDESLRENVRSNCMVEWCQKPGVHMTNPLHISDMLVKILLYSKTERDRDADVEWICSEWNPDVV</sequence>
<dbReference type="OrthoDB" id="5801825at2759"/>
<accession>A0A4U5MU31</accession>
<evidence type="ECO:0000313" key="4">
    <source>
        <dbReference type="EMBL" id="TKR73296.1"/>
    </source>
</evidence>
<proteinExistence type="predicted"/>
<keyword evidence="5" id="KW-1185">Reference proteome</keyword>
<organism evidence="4 5">
    <name type="scientific">Steinernema carpocapsae</name>
    <name type="common">Entomopathogenic nematode</name>
    <dbReference type="NCBI Taxonomy" id="34508"/>
    <lineage>
        <taxon>Eukaryota</taxon>
        <taxon>Metazoa</taxon>
        <taxon>Ecdysozoa</taxon>
        <taxon>Nematoda</taxon>
        <taxon>Chromadorea</taxon>
        <taxon>Rhabditida</taxon>
        <taxon>Tylenchina</taxon>
        <taxon>Panagrolaimomorpha</taxon>
        <taxon>Strongyloidoidea</taxon>
        <taxon>Steinernematidae</taxon>
        <taxon>Steinernema</taxon>
    </lineage>
</organism>
<dbReference type="PROSITE" id="PS50975">
    <property type="entry name" value="ATP_GRASP"/>
    <property type="match status" value="1"/>
</dbReference>
<dbReference type="SUPFAM" id="SSF56059">
    <property type="entry name" value="Glutathione synthetase ATP-binding domain-like"/>
    <property type="match status" value="1"/>
</dbReference>
<dbReference type="GO" id="GO:0046872">
    <property type="term" value="F:metal ion binding"/>
    <property type="evidence" value="ECO:0007669"/>
    <property type="project" value="InterPro"/>
</dbReference>
<dbReference type="GO" id="GO:0005524">
    <property type="term" value="F:ATP binding"/>
    <property type="evidence" value="ECO:0007669"/>
    <property type="project" value="UniProtKB-UniRule"/>
</dbReference>
<dbReference type="Proteomes" id="UP000298663">
    <property type="component" value="Unassembled WGS sequence"/>
</dbReference>
<keyword evidence="2" id="KW-0067">ATP-binding</keyword>
<dbReference type="AlphaFoldDB" id="A0A4U5MU31"/>
<dbReference type="InterPro" id="IPR011095">
    <property type="entry name" value="Dala_Dala_lig_C"/>
</dbReference>
<feature type="domain" description="ATP-grasp" evidence="3">
    <location>
        <begin position="173"/>
        <end position="383"/>
    </location>
</feature>
<keyword evidence="1" id="KW-0436">Ligase</keyword>
<evidence type="ECO:0000259" key="3">
    <source>
        <dbReference type="PROSITE" id="PS50975"/>
    </source>
</evidence>
<evidence type="ECO:0000313" key="5">
    <source>
        <dbReference type="Proteomes" id="UP000298663"/>
    </source>
</evidence>
<dbReference type="GO" id="GO:0008716">
    <property type="term" value="F:D-alanine-D-alanine ligase activity"/>
    <property type="evidence" value="ECO:0007669"/>
    <property type="project" value="InterPro"/>
</dbReference>
<reference evidence="4 5" key="2">
    <citation type="journal article" date="2019" name="G3 (Bethesda)">
        <title>Hybrid Assembly of the Genome of the Entomopathogenic Nematode Steinernema carpocapsae Identifies the X-Chromosome.</title>
        <authorList>
            <person name="Serra L."/>
            <person name="Macchietto M."/>
            <person name="Macias-Munoz A."/>
            <person name="McGill C.J."/>
            <person name="Rodriguez I.M."/>
            <person name="Rodriguez B."/>
            <person name="Murad R."/>
            <person name="Mortazavi A."/>
        </authorList>
    </citation>
    <scope>NUCLEOTIDE SEQUENCE [LARGE SCALE GENOMIC DNA]</scope>
    <source>
        <strain evidence="4 5">ALL</strain>
    </source>
</reference>
<dbReference type="InterPro" id="IPR011761">
    <property type="entry name" value="ATP-grasp"/>
</dbReference>
<name>A0A4U5MU31_STECR</name>
<keyword evidence="2" id="KW-0547">Nucleotide-binding</keyword>
<comment type="caution">
    <text evidence="4">The sequence shown here is derived from an EMBL/GenBank/DDBJ whole genome shotgun (WGS) entry which is preliminary data.</text>
</comment>
<protein>
    <recommendedName>
        <fullName evidence="3">ATP-grasp domain-containing protein</fullName>
    </recommendedName>
</protein>
<gene>
    <name evidence="4" type="ORF">L596_020622</name>
</gene>
<evidence type="ECO:0000256" key="1">
    <source>
        <dbReference type="ARBA" id="ARBA00022598"/>
    </source>
</evidence>
<dbReference type="Gene3D" id="3.30.470.20">
    <property type="entry name" value="ATP-grasp fold, B domain"/>
    <property type="match status" value="1"/>
</dbReference>
<reference evidence="4 5" key="1">
    <citation type="journal article" date="2015" name="Genome Biol.">
        <title>Comparative genomics of Steinernema reveals deeply conserved gene regulatory networks.</title>
        <authorList>
            <person name="Dillman A.R."/>
            <person name="Macchietto M."/>
            <person name="Porter C.F."/>
            <person name="Rogers A."/>
            <person name="Williams B."/>
            <person name="Antoshechkin I."/>
            <person name="Lee M.M."/>
            <person name="Goodwin Z."/>
            <person name="Lu X."/>
            <person name="Lewis E.E."/>
            <person name="Goodrich-Blair H."/>
            <person name="Stock S.P."/>
            <person name="Adams B.J."/>
            <person name="Sternberg P.W."/>
            <person name="Mortazavi A."/>
        </authorList>
    </citation>
    <scope>NUCLEOTIDE SEQUENCE [LARGE SCALE GENOMIC DNA]</scope>
    <source>
        <strain evidence="4 5">ALL</strain>
    </source>
</reference>
<dbReference type="STRING" id="34508.A0A4U5MU31"/>